<dbReference type="STRING" id="1121267.CCUN_1527"/>
<accession>A0A1W6BYK0</accession>
<reference evidence="2 3" key="1">
    <citation type="submission" date="2017-04" db="EMBL/GenBank/DDBJ databases">
        <title>Complete genome sequence of the Campylobacter cuniculorum type strain LMG24588.</title>
        <authorList>
            <person name="Miller W.G."/>
            <person name="Yee E."/>
            <person name="Revez J."/>
            <person name="Bono J.L."/>
            <person name="Rossi M."/>
        </authorList>
    </citation>
    <scope>NUCLEOTIDE SEQUENCE [LARGE SCALE GENOMIC DNA]</scope>
    <source>
        <strain evidence="2 3">LMG 24588</strain>
    </source>
</reference>
<organism evidence="2 3">
    <name type="scientific">Campylobacter cuniculorum DSM 23162 = LMG 24588</name>
    <dbReference type="NCBI Taxonomy" id="1121267"/>
    <lineage>
        <taxon>Bacteria</taxon>
        <taxon>Pseudomonadati</taxon>
        <taxon>Campylobacterota</taxon>
        <taxon>Epsilonproteobacteria</taxon>
        <taxon>Campylobacterales</taxon>
        <taxon>Campylobacteraceae</taxon>
        <taxon>Campylobacter</taxon>
    </lineage>
</organism>
<feature type="transmembrane region" description="Helical" evidence="1">
    <location>
        <begin position="46"/>
        <end position="67"/>
    </location>
</feature>
<evidence type="ECO:0000313" key="2">
    <source>
        <dbReference type="EMBL" id="ARJ57110.1"/>
    </source>
</evidence>
<keyword evidence="1" id="KW-1133">Transmembrane helix</keyword>
<keyword evidence="1" id="KW-0812">Transmembrane</keyword>
<gene>
    <name evidence="2" type="ORF">CCUN_1527</name>
</gene>
<dbReference type="EMBL" id="CP020867">
    <property type="protein sequence ID" value="ARJ57110.1"/>
    <property type="molecule type" value="Genomic_DNA"/>
</dbReference>
<protein>
    <submittedName>
        <fullName evidence="2">Uncharacterized protein</fullName>
    </submittedName>
</protein>
<dbReference type="AlphaFoldDB" id="A0A1W6BYK0"/>
<dbReference type="RefSeq" id="WP_027305989.1">
    <property type="nucleotide sequence ID" value="NZ_CP020867.1"/>
</dbReference>
<keyword evidence="1" id="KW-0472">Membrane</keyword>
<sequence>MLFIVVVILVILGYMINAFLFSFYLLPSDFYEYWESLDELNKTFLLVWSPFLTIIIFMFALAVLYYIRYGCIVLYDYGRVLLHKIFNKMF</sequence>
<dbReference type="Proteomes" id="UP000192902">
    <property type="component" value="Chromosome"/>
</dbReference>
<proteinExistence type="predicted"/>
<dbReference type="KEGG" id="ccun:CCUN_1527"/>
<feature type="transmembrane region" description="Helical" evidence="1">
    <location>
        <begin position="5"/>
        <end position="26"/>
    </location>
</feature>
<name>A0A1W6BYK0_9BACT</name>
<evidence type="ECO:0000313" key="3">
    <source>
        <dbReference type="Proteomes" id="UP000192902"/>
    </source>
</evidence>
<evidence type="ECO:0000256" key="1">
    <source>
        <dbReference type="SAM" id="Phobius"/>
    </source>
</evidence>